<proteinExistence type="inferred from homology"/>
<comment type="cofactor">
    <cofactor evidence="1">
        <name>a divalent metal cation</name>
        <dbReference type="ChEBI" id="CHEBI:60240"/>
    </cofactor>
</comment>
<dbReference type="PANTHER" id="PTHR43165">
    <property type="entry name" value="METALLOPHOSPHOESTERASE"/>
    <property type="match status" value="1"/>
</dbReference>
<dbReference type="InterPro" id="IPR041802">
    <property type="entry name" value="MPP_YfcE"/>
</dbReference>
<dbReference type="InterPro" id="IPR053193">
    <property type="entry name" value="MetalloPDE_YfcE-like"/>
</dbReference>
<sequence length="165" mass="17959">MRVGLISDTHDNQDAVESAVKLFNEHGVDVVLHAGDWCAPFTLVRLAKVKCKVYGVFGNVDGERDFMKIKASQVGVELLGDFGELDFQGVKLALIHGKHERIVEALARSGMFKVVVRGHTHKAGVVKMGDCLIVNPGEACGYLTGKRTVAILDLETLDVSFLELP</sequence>
<dbReference type="InterPro" id="IPR029052">
    <property type="entry name" value="Metallo-depent_PP-like"/>
</dbReference>
<dbReference type="AlphaFoldDB" id="A0A497F705"/>
<dbReference type="Gene3D" id="3.60.21.10">
    <property type="match status" value="1"/>
</dbReference>
<protein>
    <recommendedName>
        <fullName evidence="1">Phosphoesterase</fullName>
        <ecNumber evidence="1">3.1.4.-</ecNumber>
    </recommendedName>
</protein>
<dbReference type="SUPFAM" id="SSF56300">
    <property type="entry name" value="Metallo-dependent phosphatases"/>
    <property type="match status" value="1"/>
</dbReference>
<dbReference type="EMBL" id="QMRA01000010">
    <property type="protein sequence ID" value="RLE55177.1"/>
    <property type="molecule type" value="Genomic_DNA"/>
</dbReference>
<dbReference type="InterPro" id="IPR024654">
    <property type="entry name" value="Calcineurin-like_PHP_lpxH"/>
</dbReference>
<dbReference type="GO" id="GO:0016787">
    <property type="term" value="F:hydrolase activity"/>
    <property type="evidence" value="ECO:0007669"/>
    <property type="project" value="UniProtKB-UniRule"/>
</dbReference>
<keyword evidence="1" id="KW-0479">Metal-binding</keyword>
<dbReference type="PANTHER" id="PTHR43165:SF1">
    <property type="entry name" value="PHOSPHODIESTERASE MJ0936"/>
    <property type="match status" value="1"/>
</dbReference>
<name>A0A497F705_9CREN</name>
<evidence type="ECO:0000256" key="1">
    <source>
        <dbReference type="RuleBase" id="RU362039"/>
    </source>
</evidence>
<evidence type="ECO:0000313" key="3">
    <source>
        <dbReference type="EMBL" id="RLE55177.1"/>
    </source>
</evidence>
<dbReference type="GO" id="GO:0046872">
    <property type="term" value="F:metal ion binding"/>
    <property type="evidence" value="ECO:0007669"/>
    <property type="project" value="UniProtKB-KW"/>
</dbReference>
<gene>
    <name evidence="3" type="ORF">DRJ26_01105</name>
</gene>
<dbReference type="Pfam" id="PF12850">
    <property type="entry name" value="Metallophos_2"/>
    <property type="match status" value="1"/>
</dbReference>
<evidence type="ECO:0000259" key="2">
    <source>
        <dbReference type="Pfam" id="PF12850"/>
    </source>
</evidence>
<reference evidence="3 4" key="1">
    <citation type="submission" date="2018-06" db="EMBL/GenBank/DDBJ databases">
        <title>Extensive metabolic versatility and redundancy in microbially diverse, dynamic hydrothermal sediments.</title>
        <authorList>
            <person name="Dombrowski N."/>
            <person name="Teske A."/>
            <person name="Baker B.J."/>
        </authorList>
    </citation>
    <scope>NUCLEOTIDE SEQUENCE [LARGE SCALE GENOMIC DNA]</scope>
    <source>
        <strain evidence="3">B20_G2</strain>
    </source>
</reference>
<dbReference type="InterPro" id="IPR000979">
    <property type="entry name" value="Phosphodiesterase_MJ0936/Vps29"/>
</dbReference>
<dbReference type="NCBIfam" id="TIGR00040">
    <property type="entry name" value="yfcE"/>
    <property type="match status" value="1"/>
</dbReference>
<accession>A0A497F705</accession>
<comment type="caution">
    <text evidence="3">The sequence shown here is derived from an EMBL/GenBank/DDBJ whole genome shotgun (WGS) entry which is preliminary data.</text>
</comment>
<feature type="domain" description="Calcineurin-like phosphoesterase" evidence="2">
    <location>
        <begin position="1"/>
        <end position="156"/>
    </location>
</feature>
<dbReference type="Proteomes" id="UP000269499">
    <property type="component" value="Unassembled WGS sequence"/>
</dbReference>
<comment type="similarity">
    <text evidence="1">Belongs to the metallophosphoesterase superfamily. YfcE family.</text>
</comment>
<organism evidence="3 4">
    <name type="scientific">Thermoproteota archaeon</name>
    <dbReference type="NCBI Taxonomy" id="2056631"/>
    <lineage>
        <taxon>Archaea</taxon>
        <taxon>Thermoproteota</taxon>
    </lineage>
</organism>
<dbReference type="EC" id="3.1.4.-" evidence="1"/>
<dbReference type="CDD" id="cd00841">
    <property type="entry name" value="MPP_YfcE"/>
    <property type="match status" value="1"/>
</dbReference>
<evidence type="ECO:0000313" key="4">
    <source>
        <dbReference type="Proteomes" id="UP000269499"/>
    </source>
</evidence>